<evidence type="ECO:0000256" key="8">
    <source>
        <dbReference type="SAM" id="Phobius"/>
    </source>
</evidence>
<evidence type="ECO:0000313" key="10">
    <source>
        <dbReference type="Proteomes" id="UP000093000"/>
    </source>
</evidence>
<evidence type="ECO:0000313" key="9">
    <source>
        <dbReference type="EMBL" id="OBZ85490.1"/>
    </source>
</evidence>
<dbReference type="GO" id="GO:0046872">
    <property type="term" value="F:metal ion binding"/>
    <property type="evidence" value="ECO:0007669"/>
    <property type="project" value="UniProtKB-KW"/>
</dbReference>
<dbReference type="NCBIfam" id="TIGR02970">
    <property type="entry name" value="succ_dehyd_cytB"/>
    <property type="match status" value="1"/>
</dbReference>
<keyword evidence="7 8" id="KW-0472">Membrane</keyword>
<evidence type="ECO:0000256" key="1">
    <source>
        <dbReference type="ARBA" id="ARBA00004141"/>
    </source>
</evidence>
<dbReference type="OrthoDB" id="588261at2759"/>
<feature type="transmembrane region" description="Helical" evidence="8">
    <location>
        <begin position="81"/>
        <end position="100"/>
    </location>
</feature>
<dbReference type="GO" id="GO:0005739">
    <property type="term" value="C:mitochondrion"/>
    <property type="evidence" value="ECO:0007669"/>
    <property type="project" value="GOC"/>
</dbReference>
<dbReference type="PROSITE" id="PS01000">
    <property type="entry name" value="SDH_CYT_1"/>
    <property type="match status" value="1"/>
</dbReference>
<evidence type="ECO:0000256" key="2">
    <source>
        <dbReference type="ARBA" id="ARBA00022617"/>
    </source>
</evidence>
<dbReference type="InterPro" id="IPR014314">
    <property type="entry name" value="Succ_DH_cytb556"/>
</dbReference>
<feature type="transmembrane region" description="Helical" evidence="8">
    <location>
        <begin position="112"/>
        <end position="137"/>
    </location>
</feature>
<evidence type="ECO:0000256" key="6">
    <source>
        <dbReference type="ARBA" id="ARBA00023004"/>
    </source>
</evidence>
<dbReference type="InterPro" id="IPR018495">
    <property type="entry name" value="Succ_DH_cyt_bsu_CS"/>
</dbReference>
<dbReference type="Pfam" id="PF01127">
    <property type="entry name" value="Sdh_cyt"/>
    <property type="match status" value="1"/>
</dbReference>
<keyword evidence="6" id="KW-0408">Iron</keyword>
<dbReference type="PANTHER" id="PTHR10978:SF5">
    <property type="entry name" value="SUCCINATE DEHYDROGENASE CYTOCHROME B560 SUBUNIT, MITOCHONDRIAL"/>
    <property type="match status" value="1"/>
</dbReference>
<gene>
    <name evidence="9" type="primary">sdh3</name>
    <name evidence="9" type="ORF">A0J61_06462</name>
</gene>
<dbReference type="InterPro" id="IPR000701">
    <property type="entry name" value="SuccDH_FuR_B_TM-su"/>
</dbReference>
<dbReference type="Proteomes" id="UP000093000">
    <property type="component" value="Unassembled WGS sequence"/>
</dbReference>
<dbReference type="STRING" id="101091.A0A1C7N8P1"/>
<dbReference type="SUPFAM" id="SSF81343">
    <property type="entry name" value="Fumarate reductase respiratory complex transmembrane subunits"/>
    <property type="match status" value="1"/>
</dbReference>
<organism evidence="9 10">
    <name type="scientific">Choanephora cucurbitarum</name>
    <dbReference type="NCBI Taxonomy" id="101091"/>
    <lineage>
        <taxon>Eukaryota</taxon>
        <taxon>Fungi</taxon>
        <taxon>Fungi incertae sedis</taxon>
        <taxon>Mucoromycota</taxon>
        <taxon>Mucoromycotina</taxon>
        <taxon>Mucoromycetes</taxon>
        <taxon>Mucorales</taxon>
        <taxon>Mucorineae</taxon>
        <taxon>Choanephoraceae</taxon>
        <taxon>Choanephoroideae</taxon>
        <taxon>Choanephora</taxon>
    </lineage>
</organism>
<proteinExistence type="predicted"/>
<dbReference type="InterPro" id="IPR034804">
    <property type="entry name" value="SQR/QFR_C/D"/>
</dbReference>
<keyword evidence="3 8" id="KW-0812">Transmembrane</keyword>
<evidence type="ECO:0000256" key="5">
    <source>
        <dbReference type="ARBA" id="ARBA00022989"/>
    </source>
</evidence>
<dbReference type="GO" id="GO:0006121">
    <property type="term" value="P:mitochondrial electron transport, succinate to ubiquinone"/>
    <property type="evidence" value="ECO:0007669"/>
    <property type="project" value="TreeGrafter"/>
</dbReference>
<feature type="transmembrane region" description="Helical" evidence="8">
    <location>
        <begin position="158"/>
        <end position="179"/>
    </location>
</feature>
<dbReference type="GO" id="GO:0006099">
    <property type="term" value="P:tricarboxylic acid cycle"/>
    <property type="evidence" value="ECO:0007669"/>
    <property type="project" value="InterPro"/>
</dbReference>
<protein>
    <submittedName>
        <fullName evidence="9">Succinate dehydrogenase cytochrome B subunit, mitochondrial</fullName>
    </submittedName>
</protein>
<dbReference type="PANTHER" id="PTHR10978">
    <property type="entry name" value="SUCCINATE DEHYDROGENASE CYTOCHROME B560 SUBUNIT"/>
    <property type="match status" value="1"/>
</dbReference>
<accession>A0A1C7N8P1</accession>
<keyword evidence="4" id="KW-0479">Metal-binding</keyword>
<sequence>MLATRTLVKTISQNPVAFRNTLATAPALGVRHFNASRKAQEQCAAAESELLRQQRKVRPVSPHLSIYQPQITWYLSGAHRLTGVAAGGAFYLGALAYLAAPAFGVHVDTAAIISSAAAAPVAAKVLAKATVAAPFVFHSLNGVRHLVWDACKMIDIKSVYTTGYAVLGGTAVGTLYLALM</sequence>
<reference evidence="9 10" key="1">
    <citation type="submission" date="2016-03" db="EMBL/GenBank/DDBJ databases">
        <title>Choanephora cucurbitarum.</title>
        <authorList>
            <person name="Min B."/>
            <person name="Park H."/>
            <person name="Park J.-H."/>
            <person name="Shin H.-D."/>
            <person name="Choi I.-G."/>
        </authorList>
    </citation>
    <scope>NUCLEOTIDE SEQUENCE [LARGE SCALE GENOMIC DNA]</scope>
    <source>
        <strain evidence="9 10">KUS-F28377</strain>
    </source>
</reference>
<evidence type="ECO:0000256" key="7">
    <source>
        <dbReference type="ARBA" id="ARBA00023136"/>
    </source>
</evidence>
<keyword evidence="2" id="KW-0349">Heme</keyword>
<comment type="subcellular location">
    <subcellularLocation>
        <location evidence="1">Membrane</location>
        <topology evidence="1">Multi-pass membrane protein</topology>
    </subcellularLocation>
</comment>
<evidence type="ECO:0000256" key="3">
    <source>
        <dbReference type="ARBA" id="ARBA00022692"/>
    </source>
</evidence>
<dbReference type="GO" id="GO:0009055">
    <property type="term" value="F:electron transfer activity"/>
    <property type="evidence" value="ECO:0007669"/>
    <property type="project" value="InterPro"/>
</dbReference>
<keyword evidence="5 8" id="KW-1133">Transmembrane helix</keyword>
<keyword evidence="10" id="KW-1185">Reference proteome</keyword>
<dbReference type="InParanoid" id="A0A1C7N8P1"/>
<dbReference type="GO" id="GO:0016020">
    <property type="term" value="C:membrane"/>
    <property type="evidence" value="ECO:0007669"/>
    <property type="project" value="UniProtKB-SubCell"/>
</dbReference>
<dbReference type="AlphaFoldDB" id="A0A1C7N8P1"/>
<dbReference type="EMBL" id="LUGH01000390">
    <property type="protein sequence ID" value="OBZ85490.1"/>
    <property type="molecule type" value="Genomic_DNA"/>
</dbReference>
<evidence type="ECO:0000256" key="4">
    <source>
        <dbReference type="ARBA" id="ARBA00022723"/>
    </source>
</evidence>
<dbReference type="Gene3D" id="1.20.1300.10">
    <property type="entry name" value="Fumarate reductase/succinate dehydrogenase, transmembrane subunit"/>
    <property type="match status" value="1"/>
</dbReference>
<dbReference type="CDD" id="cd03499">
    <property type="entry name" value="SQR_TypeC_SdhC"/>
    <property type="match status" value="1"/>
</dbReference>
<name>A0A1C7N8P1_9FUNG</name>
<comment type="caution">
    <text evidence="9">The sequence shown here is derived from an EMBL/GenBank/DDBJ whole genome shotgun (WGS) entry which is preliminary data.</text>
</comment>
<dbReference type="FunCoup" id="A0A1C7N8P1">
    <property type="interactions" value="242"/>
</dbReference>